<evidence type="ECO:0000256" key="2">
    <source>
        <dbReference type="SAM" id="SignalP"/>
    </source>
</evidence>
<evidence type="ECO:0000313" key="3">
    <source>
        <dbReference type="EMBL" id="SDX58011.1"/>
    </source>
</evidence>
<feature type="chain" id="PRO_5038391566" evidence="2">
    <location>
        <begin position="35"/>
        <end position="214"/>
    </location>
</feature>
<dbReference type="EMBL" id="FNNQ01000028">
    <property type="protein sequence ID" value="SDX58011.1"/>
    <property type="molecule type" value="Genomic_DNA"/>
</dbReference>
<proteinExistence type="predicted"/>
<evidence type="ECO:0000313" key="4">
    <source>
        <dbReference type="Proteomes" id="UP000198534"/>
    </source>
</evidence>
<dbReference type="RefSeq" id="WP_143035083.1">
    <property type="nucleotide sequence ID" value="NZ_FNNQ01000028.1"/>
</dbReference>
<dbReference type="Proteomes" id="UP000198534">
    <property type="component" value="Unassembled WGS sequence"/>
</dbReference>
<keyword evidence="2" id="KW-0732">Signal</keyword>
<organism evidence="3 4">
    <name type="scientific">Marininema mesophilum</name>
    <dbReference type="NCBI Taxonomy" id="1048340"/>
    <lineage>
        <taxon>Bacteria</taxon>
        <taxon>Bacillati</taxon>
        <taxon>Bacillota</taxon>
        <taxon>Bacilli</taxon>
        <taxon>Bacillales</taxon>
        <taxon>Thermoactinomycetaceae</taxon>
        <taxon>Marininema</taxon>
    </lineage>
</organism>
<feature type="region of interest" description="Disordered" evidence="1">
    <location>
        <begin position="59"/>
        <end position="108"/>
    </location>
</feature>
<evidence type="ECO:0000256" key="1">
    <source>
        <dbReference type="SAM" id="MobiDB-lite"/>
    </source>
</evidence>
<accession>A0A1H3CV33</accession>
<dbReference type="AlphaFoldDB" id="A0A1H3CV33"/>
<feature type="non-terminal residue" evidence="3">
    <location>
        <position position="214"/>
    </location>
</feature>
<reference evidence="3 4" key="1">
    <citation type="submission" date="2016-10" db="EMBL/GenBank/DDBJ databases">
        <authorList>
            <person name="de Groot N.N."/>
        </authorList>
    </citation>
    <scope>NUCLEOTIDE SEQUENCE [LARGE SCALE GENOMIC DNA]</scope>
    <source>
        <strain evidence="3 4">DSM 45610</strain>
    </source>
</reference>
<keyword evidence="4" id="KW-1185">Reference proteome</keyword>
<feature type="signal peptide" evidence="2">
    <location>
        <begin position="1"/>
        <end position="34"/>
    </location>
</feature>
<name>A0A1H3CV33_9BACL</name>
<gene>
    <name evidence="3" type="ORF">SAMN05444487_12810</name>
</gene>
<protein>
    <submittedName>
        <fullName evidence="3">Uncharacterized protein</fullName>
    </submittedName>
</protein>
<sequence>MRKKIVGKSAKIMTVFALALAFVFSGGFIGPVKASAAPDNEKKLPEKYIQGYKVDEKNGKKTPVYNTDSAPKGKVAPKADEPTSPYAANYPKLSEDPYAPAPGSGTTTTQSAGVDIIYFKGTGSEDFGKGEYGQYYLEKKPDGKIDLGVYNPETKKHARIFALSDERDQIGEEAMVQKYGPSMAWSKAFDGTTKLKRETKFNLLSTSTVDNSAE</sequence>